<proteinExistence type="predicted"/>
<dbReference type="AlphaFoldDB" id="A0A6N1X1R6"/>
<organism evidence="1 2">
    <name type="scientific">Comamonas antarctica</name>
    <dbReference type="NCBI Taxonomy" id="2743470"/>
    <lineage>
        <taxon>Bacteria</taxon>
        <taxon>Pseudomonadati</taxon>
        <taxon>Pseudomonadota</taxon>
        <taxon>Betaproteobacteria</taxon>
        <taxon>Burkholderiales</taxon>
        <taxon>Comamonadaceae</taxon>
        <taxon>Comamonas</taxon>
    </lineage>
</organism>
<evidence type="ECO:0000313" key="2">
    <source>
        <dbReference type="Proteomes" id="UP000509579"/>
    </source>
</evidence>
<dbReference type="RefSeq" id="WP_175502631.1">
    <property type="nucleotide sequence ID" value="NZ_CP054840.1"/>
</dbReference>
<dbReference type="EMBL" id="CP054840">
    <property type="protein sequence ID" value="QKV51700.1"/>
    <property type="molecule type" value="Genomic_DNA"/>
</dbReference>
<dbReference type="KEGG" id="aant:HUK68_01630"/>
<protein>
    <submittedName>
        <fullName evidence="1">Uncharacterized protein</fullName>
    </submittedName>
</protein>
<name>A0A6N1X1R6_9BURK</name>
<evidence type="ECO:0000313" key="1">
    <source>
        <dbReference type="EMBL" id="QKV51700.1"/>
    </source>
</evidence>
<accession>A0A6N1X1R6</accession>
<reference evidence="1 2" key="1">
    <citation type="submission" date="2020-06" db="EMBL/GenBank/DDBJ databases">
        <title>Acidovorax antarctica sp. nov., isolated from Corinth ice sheet soil, Antarctic Fields Peninsula.</title>
        <authorList>
            <person name="Xu Q."/>
            <person name="Peng F."/>
        </authorList>
    </citation>
    <scope>NUCLEOTIDE SEQUENCE [LARGE SCALE GENOMIC DNA]</scope>
    <source>
        <strain evidence="1 2">16-35-5</strain>
    </source>
</reference>
<dbReference type="Proteomes" id="UP000509579">
    <property type="component" value="Chromosome"/>
</dbReference>
<gene>
    <name evidence="1" type="ORF">HUK68_01630</name>
</gene>
<sequence>MTQITIAPAIASNPVDIVKSHAMAKQEMLDHFDMFNQYKEAILAATAAHESSVQEYLQTGDVMKLSADNEHFSGLLDNFNLIMQNAQLAMEKYDAAKYQYLSVFPLGHADDLSFPEEEPWVLTGSTASCDNQPAAVF</sequence>
<keyword evidence="2" id="KW-1185">Reference proteome</keyword>